<dbReference type="OrthoDB" id="1808119at2"/>
<dbReference type="STRING" id="39060.SAMN05660706_12546"/>
<gene>
    <name evidence="1" type="ORF">SAMN05660706_12546</name>
</gene>
<sequence>MSKSAMRQNNNYLRVKAWVLRSPNQVKRLVQRMARVGLFDSRTSSLAAGDFWQKGTYFTYYKRPKAVVMVLRPGLPVNRVTLARDVIRCLEVRHGMVLDWCGAARPSGIWLIIKTLAADAADGRNRLFRLNVDDIYATVALVPAKNKPRTRKRGIERSVR</sequence>
<protein>
    <submittedName>
        <fullName evidence="1">Uncharacterized protein</fullName>
    </submittedName>
</protein>
<evidence type="ECO:0000313" key="2">
    <source>
        <dbReference type="Proteomes" id="UP000199584"/>
    </source>
</evidence>
<dbReference type="RefSeq" id="WP_092485640.1">
    <property type="nucleotide sequence ID" value="NZ_FOYM01000025.1"/>
</dbReference>
<dbReference type="AlphaFoldDB" id="A0A1I6E4Q1"/>
<dbReference type="Proteomes" id="UP000199584">
    <property type="component" value="Unassembled WGS sequence"/>
</dbReference>
<accession>A0A1I6E4Q1</accession>
<reference evidence="2" key="1">
    <citation type="submission" date="2016-10" db="EMBL/GenBank/DDBJ databases">
        <authorList>
            <person name="Varghese N."/>
            <person name="Submissions S."/>
        </authorList>
    </citation>
    <scope>NUCLEOTIDE SEQUENCE [LARGE SCALE GENOMIC DNA]</scope>
    <source>
        <strain evidence="2">DSM 3669</strain>
    </source>
</reference>
<dbReference type="EMBL" id="FOYM01000025">
    <property type="protein sequence ID" value="SFR12531.1"/>
    <property type="molecule type" value="Genomic_DNA"/>
</dbReference>
<name>A0A1I6E4Q1_9FIRM</name>
<evidence type="ECO:0000313" key="1">
    <source>
        <dbReference type="EMBL" id="SFR12531.1"/>
    </source>
</evidence>
<proteinExistence type="predicted"/>
<keyword evidence="2" id="KW-1185">Reference proteome</keyword>
<organism evidence="1 2">
    <name type="scientific">Desulfoscipio geothermicus DSM 3669</name>
    <dbReference type="NCBI Taxonomy" id="1121426"/>
    <lineage>
        <taxon>Bacteria</taxon>
        <taxon>Bacillati</taxon>
        <taxon>Bacillota</taxon>
        <taxon>Clostridia</taxon>
        <taxon>Eubacteriales</taxon>
        <taxon>Desulfallaceae</taxon>
        <taxon>Desulfoscipio</taxon>
    </lineage>
</organism>